<dbReference type="AlphaFoldDB" id="A0AA41QR71"/>
<keyword evidence="3" id="KW-1185">Reference proteome</keyword>
<accession>A0AA41QR71</accession>
<gene>
    <name evidence="2" type="ORF">ML536_22005</name>
</gene>
<dbReference type="GO" id="GO:0005737">
    <property type="term" value="C:cytoplasm"/>
    <property type="evidence" value="ECO:0007669"/>
    <property type="project" value="TreeGrafter"/>
</dbReference>
<dbReference type="InterPro" id="IPR050325">
    <property type="entry name" value="Prot/Nucl_acid_deglycase"/>
</dbReference>
<dbReference type="Gene3D" id="3.40.50.880">
    <property type="match status" value="1"/>
</dbReference>
<feature type="domain" description="DJ-1/PfpI" evidence="1">
    <location>
        <begin position="4"/>
        <end position="167"/>
    </location>
</feature>
<dbReference type="RefSeq" id="WP_281737372.1">
    <property type="nucleotide sequence ID" value="NZ_JAKETQ010000005.1"/>
</dbReference>
<dbReference type="InterPro" id="IPR002818">
    <property type="entry name" value="DJ-1/PfpI"/>
</dbReference>
<dbReference type="PANTHER" id="PTHR48094">
    <property type="entry name" value="PROTEIN/NUCLEIC ACID DEGLYCASE DJ-1-RELATED"/>
    <property type="match status" value="1"/>
</dbReference>
<dbReference type="PANTHER" id="PTHR48094:SF19">
    <property type="entry name" value="DJ-1_PFPI DOMAIN-CONTAINING PROTEIN"/>
    <property type="match status" value="1"/>
</dbReference>
<evidence type="ECO:0000313" key="2">
    <source>
        <dbReference type="EMBL" id="MCI0129517.1"/>
    </source>
</evidence>
<dbReference type="SUPFAM" id="SSF52317">
    <property type="entry name" value="Class I glutamine amidotransferase-like"/>
    <property type="match status" value="1"/>
</dbReference>
<proteinExistence type="predicted"/>
<dbReference type="InterPro" id="IPR029062">
    <property type="entry name" value="Class_I_gatase-like"/>
</dbReference>
<evidence type="ECO:0000259" key="1">
    <source>
        <dbReference type="Pfam" id="PF01965"/>
    </source>
</evidence>
<comment type="caution">
    <text evidence="2">The sequence shown here is derived from an EMBL/GenBank/DDBJ whole genome shotgun (WGS) entry which is preliminary data.</text>
</comment>
<organism evidence="2 3">
    <name type="scientific">Paradevosia shaoguanensis</name>
    <dbReference type="NCBI Taxonomy" id="1335043"/>
    <lineage>
        <taxon>Bacteria</taxon>
        <taxon>Pseudomonadati</taxon>
        <taxon>Pseudomonadota</taxon>
        <taxon>Alphaproteobacteria</taxon>
        <taxon>Hyphomicrobiales</taxon>
        <taxon>Devosiaceae</taxon>
        <taxon>Paradevosia</taxon>
    </lineage>
</organism>
<evidence type="ECO:0000313" key="3">
    <source>
        <dbReference type="Proteomes" id="UP001156140"/>
    </source>
</evidence>
<dbReference type="Pfam" id="PF01965">
    <property type="entry name" value="DJ-1_PfpI"/>
    <property type="match status" value="1"/>
</dbReference>
<dbReference type="EMBL" id="JALAZD010000005">
    <property type="protein sequence ID" value="MCI0129517.1"/>
    <property type="molecule type" value="Genomic_DNA"/>
</dbReference>
<name>A0AA41QR71_9HYPH</name>
<protein>
    <submittedName>
        <fullName evidence="2">DJ-1/PfpI family protein</fullName>
    </submittedName>
</protein>
<sequence length="193" mass="19774">MTTIVTLITEGFADWETAMLNAVARAFYGVEVRFASPGGAAVTSMGGMLVTPDLAMEAIDIGALDALVISGGTIWQQPGAPDVSGLVHRVHEAGKVVAGICDGTLALARTGLLDGVAHTSNGVGYLAPSGYAGAAHYRDVPGAVRDSRIITASAVAPVAFMEAVLEELGIADEQLRYYAGMHAAQHTAPAVNP</sequence>
<reference evidence="2" key="1">
    <citation type="submission" date="2022-03" db="EMBL/GenBank/DDBJ databases">
        <title>The complete genome sequence of a Methyloterrigena soli.</title>
        <authorList>
            <person name="Zi Z."/>
        </authorList>
    </citation>
    <scope>NUCLEOTIDE SEQUENCE</scope>
    <source>
        <strain evidence="2">M48</strain>
    </source>
</reference>
<dbReference type="Proteomes" id="UP001156140">
    <property type="component" value="Unassembled WGS sequence"/>
</dbReference>